<sequence length="128" mass="14242">IYTDGSCINNGKLNSQCGSGVWISENNPLNIAARIGGEARTNQTGELAAVILALNHVDNFRPLHIKTDSEYVKKGLTERFQTWEDNGWVKIGNRDMFKKAVDLLRRRSAPTWFEWVKGHSGEPGNDGA</sequence>
<organism evidence="1 2">
    <name type="scientific">Auriscalpium vulgare</name>
    <dbReference type="NCBI Taxonomy" id="40419"/>
    <lineage>
        <taxon>Eukaryota</taxon>
        <taxon>Fungi</taxon>
        <taxon>Dikarya</taxon>
        <taxon>Basidiomycota</taxon>
        <taxon>Agaricomycotina</taxon>
        <taxon>Agaricomycetes</taxon>
        <taxon>Russulales</taxon>
        <taxon>Auriscalpiaceae</taxon>
        <taxon>Auriscalpium</taxon>
    </lineage>
</organism>
<proteinExistence type="predicted"/>
<evidence type="ECO:0000313" key="2">
    <source>
        <dbReference type="Proteomes" id="UP000814033"/>
    </source>
</evidence>
<feature type="non-terminal residue" evidence="1">
    <location>
        <position position="128"/>
    </location>
</feature>
<feature type="non-terminal residue" evidence="1">
    <location>
        <position position="1"/>
    </location>
</feature>
<keyword evidence="2" id="KW-1185">Reference proteome</keyword>
<comment type="caution">
    <text evidence="1">The sequence shown here is derived from an EMBL/GenBank/DDBJ whole genome shotgun (WGS) entry which is preliminary data.</text>
</comment>
<protein>
    <submittedName>
        <fullName evidence="1">Ribonuclease H-like protein</fullName>
    </submittedName>
</protein>
<reference evidence="1" key="2">
    <citation type="journal article" date="2022" name="New Phytol.">
        <title>Evolutionary transition to the ectomycorrhizal habit in the genomes of a hyperdiverse lineage of mushroom-forming fungi.</title>
        <authorList>
            <person name="Looney B."/>
            <person name="Miyauchi S."/>
            <person name="Morin E."/>
            <person name="Drula E."/>
            <person name="Courty P.E."/>
            <person name="Kohler A."/>
            <person name="Kuo A."/>
            <person name="LaButti K."/>
            <person name="Pangilinan J."/>
            <person name="Lipzen A."/>
            <person name="Riley R."/>
            <person name="Andreopoulos W."/>
            <person name="He G."/>
            <person name="Johnson J."/>
            <person name="Nolan M."/>
            <person name="Tritt A."/>
            <person name="Barry K.W."/>
            <person name="Grigoriev I.V."/>
            <person name="Nagy L.G."/>
            <person name="Hibbett D."/>
            <person name="Henrissat B."/>
            <person name="Matheny P.B."/>
            <person name="Labbe J."/>
            <person name="Martin F.M."/>
        </authorList>
    </citation>
    <scope>NUCLEOTIDE SEQUENCE</scope>
    <source>
        <strain evidence="1">FP105234-sp</strain>
    </source>
</reference>
<dbReference type="EMBL" id="MU276910">
    <property type="protein sequence ID" value="KAI0037491.1"/>
    <property type="molecule type" value="Genomic_DNA"/>
</dbReference>
<evidence type="ECO:0000313" key="1">
    <source>
        <dbReference type="EMBL" id="KAI0037491.1"/>
    </source>
</evidence>
<accession>A0ACB8R1J9</accession>
<reference evidence="1" key="1">
    <citation type="submission" date="2021-02" db="EMBL/GenBank/DDBJ databases">
        <authorList>
            <consortium name="DOE Joint Genome Institute"/>
            <person name="Ahrendt S."/>
            <person name="Looney B.P."/>
            <person name="Miyauchi S."/>
            <person name="Morin E."/>
            <person name="Drula E."/>
            <person name="Courty P.E."/>
            <person name="Chicoki N."/>
            <person name="Fauchery L."/>
            <person name="Kohler A."/>
            <person name="Kuo A."/>
            <person name="Labutti K."/>
            <person name="Pangilinan J."/>
            <person name="Lipzen A."/>
            <person name="Riley R."/>
            <person name="Andreopoulos W."/>
            <person name="He G."/>
            <person name="Johnson J."/>
            <person name="Barry K.W."/>
            <person name="Grigoriev I.V."/>
            <person name="Nagy L."/>
            <person name="Hibbett D."/>
            <person name="Henrissat B."/>
            <person name="Matheny P.B."/>
            <person name="Labbe J."/>
            <person name="Martin F."/>
        </authorList>
    </citation>
    <scope>NUCLEOTIDE SEQUENCE</scope>
    <source>
        <strain evidence="1">FP105234-sp</strain>
    </source>
</reference>
<name>A0ACB8R1J9_9AGAM</name>
<gene>
    <name evidence="1" type="ORF">FA95DRAFT_1470571</name>
</gene>
<dbReference type="Proteomes" id="UP000814033">
    <property type="component" value="Unassembled WGS sequence"/>
</dbReference>